<dbReference type="InterPro" id="IPR014780">
    <property type="entry name" value="tRNA_psdUridine_synth_TruB"/>
</dbReference>
<feature type="domain" description="Pseudouridine synthase II N-terminal" evidence="6">
    <location>
        <begin position="23"/>
        <end position="170"/>
    </location>
</feature>
<keyword evidence="4 5" id="KW-0413">Isomerase</keyword>
<protein>
    <recommendedName>
        <fullName evidence="5">tRNA pseudouridine synthase B</fullName>
        <ecNumber evidence="5">5.4.99.25</ecNumber>
    </recommendedName>
    <alternativeName>
        <fullName evidence="5">tRNA pseudouridine(55) synthase</fullName>
        <shortName evidence="5">Psi55 synthase</shortName>
    </alternativeName>
    <alternativeName>
        <fullName evidence="5">tRNA pseudouridylate synthase</fullName>
    </alternativeName>
    <alternativeName>
        <fullName evidence="5">tRNA-uridine isomerase</fullName>
    </alternativeName>
</protein>
<dbReference type="GO" id="GO:0031119">
    <property type="term" value="P:tRNA pseudouridine synthesis"/>
    <property type="evidence" value="ECO:0007669"/>
    <property type="project" value="UniProtKB-UniRule"/>
</dbReference>
<dbReference type="RefSeq" id="WP_022513687.1">
    <property type="nucleotide sequence ID" value="NZ_CP017037.1"/>
</dbReference>
<name>A0A1B3WE73_9FIRM</name>
<dbReference type="CDD" id="cd02573">
    <property type="entry name" value="PseudoU_synth_EcTruB"/>
    <property type="match status" value="1"/>
</dbReference>
<reference evidence="9" key="1">
    <citation type="submission" date="2016-08" db="EMBL/GenBank/DDBJ databases">
        <authorList>
            <person name="Holder M.E."/>
            <person name="Ajami N.J."/>
            <person name="Petrosino J.F."/>
        </authorList>
    </citation>
    <scope>NUCLEOTIDE SEQUENCE [LARGE SCALE GENOMIC DNA]</scope>
    <source>
        <strain evidence="9">F0677</strain>
    </source>
</reference>
<dbReference type="InterPro" id="IPR015240">
    <property type="entry name" value="tRNA_sdUridine_synth_fam1_C"/>
</dbReference>
<dbReference type="NCBIfam" id="TIGR00431">
    <property type="entry name" value="TruB"/>
    <property type="match status" value="1"/>
</dbReference>
<dbReference type="GO" id="GO:1990481">
    <property type="term" value="P:mRNA pseudouridine synthesis"/>
    <property type="evidence" value="ECO:0007669"/>
    <property type="project" value="TreeGrafter"/>
</dbReference>
<dbReference type="SUPFAM" id="SSF55120">
    <property type="entry name" value="Pseudouridine synthase"/>
    <property type="match status" value="1"/>
</dbReference>
<dbReference type="PANTHER" id="PTHR13767">
    <property type="entry name" value="TRNA-PSEUDOURIDINE SYNTHASE"/>
    <property type="match status" value="1"/>
</dbReference>
<comment type="function">
    <text evidence="5">Responsible for synthesis of pseudouridine from uracil-55 in the psi GC loop of transfer RNAs.</text>
</comment>
<evidence type="ECO:0000256" key="1">
    <source>
        <dbReference type="ARBA" id="ARBA00000385"/>
    </source>
</evidence>
<accession>A0A1B3WE73</accession>
<evidence type="ECO:0000256" key="5">
    <source>
        <dbReference type="HAMAP-Rule" id="MF_01080"/>
    </source>
</evidence>
<feature type="active site" description="Nucleophile" evidence="5">
    <location>
        <position position="38"/>
    </location>
</feature>
<evidence type="ECO:0000256" key="2">
    <source>
        <dbReference type="ARBA" id="ARBA00005642"/>
    </source>
</evidence>
<dbReference type="Pfam" id="PF09157">
    <property type="entry name" value="TruB-C_2"/>
    <property type="match status" value="1"/>
</dbReference>
<comment type="catalytic activity">
    <reaction evidence="1 5">
        <text>uridine(55) in tRNA = pseudouridine(55) in tRNA</text>
        <dbReference type="Rhea" id="RHEA:42532"/>
        <dbReference type="Rhea" id="RHEA-COMP:10101"/>
        <dbReference type="Rhea" id="RHEA-COMP:10102"/>
        <dbReference type="ChEBI" id="CHEBI:65314"/>
        <dbReference type="ChEBI" id="CHEBI:65315"/>
        <dbReference type="EC" id="5.4.99.25"/>
    </reaction>
</comment>
<dbReference type="AlphaFoldDB" id="A0A1B3WE73"/>
<dbReference type="GO" id="GO:0160148">
    <property type="term" value="F:tRNA pseudouridine(55) synthase activity"/>
    <property type="evidence" value="ECO:0007669"/>
    <property type="project" value="UniProtKB-EC"/>
</dbReference>
<keyword evidence="3 5" id="KW-0819">tRNA processing</keyword>
<evidence type="ECO:0000313" key="8">
    <source>
        <dbReference type="EMBL" id="AOH39276.1"/>
    </source>
</evidence>
<dbReference type="Gene3D" id="3.30.2350.10">
    <property type="entry name" value="Pseudouridine synthase"/>
    <property type="match status" value="1"/>
</dbReference>
<dbReference type="EMBL" id="CP017037">
    <property type="protein sequence ID" value="AOH39276.1"/>
    <property type="molecule type" value="Genomic_DNA"/>
</dbReference>
<sequence length="285" mass="31696">MDGILNVLKPAGMTSFDVISFLRRTYKQKKIGHGGTLDPMAAGVLPVFMGKATRLIEYAPIHTKTYIAEFIMGFSTDTEDVMGNIISSGKPIENIKVWENACESFKGDILQVPSLYSAIKVRGQRAYDLARSGEFIELKPRPIHIYDISLLEVKVPFIRLQVTCSSGTYIRALGRDIGRYTGCPLSMSFLLRTNMGTFSINEAKTLEEIEQSPEKSLNKNLKEIFSDMKTISLSATMGKGFLTGKRLVIRKPDESVIAVYNNSTFLGIGEIKKGILHPRKVFGEL</sequence>
<dbReference type="KEGG" id="dpn:BCB69_04470"/>
<dbReference type="PANTHER" id="PTHR13767:SF2">
    <property type="entry name" value="PSEUDOURIDYLATE SYNTHASE TRUB1"/>
    <property type="match status" value="1"/>
</dbReference>
<evidence type="ECO:0000256" key="3">
    <source>
        <dbReference type="ARBA" id="ARBA00022694"/>
    </source>
</evidence>
<dbReference type="GO" id="GO:0003723">
    <property type="term" value="F:RNA binding"/>
    <property type="evidence" value="ECO:0007669"/>
    <property type="project" value="InterPro"/>
</dbReference>
<evidence type="ECO:0000256" key="4">
    <source>
        <dbReference type="ARBA" id="ARBA00023235"/>
    </source>
</evidence>
<gene>
    <name evidence="5" type="primary">truB</name>
    <name evidence="8" type="ORF">BCB69_04470</name>
</gene>
<comment type="similarity">
    <text evidence="2 5">Belongs to the pseudouridine synthase TruB family. Type 1 subfamily.</text>
</comment>
<dbReference type="STRING" id="39950.BCB69_04470"/>
<evidence type="ECO:0000259" key="6">
    <source>
        <dbReference type="Pfam" id="PF01509"/>
    </source>
</evidence>
<feature type="domain" description="tRNA pseudouridine synthase II TruB subfamily 1 C-terminal" evidence="7">
    <location>
        <begin position="231"/>
        <end position="281"/>
    </location>
</feature>
<dbReference type="EC" id="5.4.99.25" evidence="5"/>
<proteinExistence type="inferred from homology"/>
<dbReference type="InterPro" id="IPR002501">
    <property type="entry name" value="PsdUridine_synth_N"/>
</dbReference>
<organism evidence="8 9">
    <name type="scientific">Dialister pneumosintes</name>
    <dbReference type="NCBI Taxonomy" id="39950"/>
    <lineage>
        <taxon>Bacteria</taxon>
        <taxon>Bacillati</taxon>
        <taxon>Bacillota</taxon>
        <taxon>Negativicutes</taxon>
        <taxon>Veillonellales</taxon>
        <taxon>Veillonellaceae</taxon>
        <taxon>Dialister</taxon>
    </lineage>
</organism>
<dbReference type="Pfam" id="PF01509">
    <property type="entry name" value="TruB_N"/>
    <property type="match status" value="1"/>
</dbReference>
<dbReference type="Proteomes" id="UP000094757">
    <property type="component" value="Chromosome"/>
</dbReference>
<evidence type="ECO:0000313" key="9">
    <source>
        <dbReference type="Proteomes" id="UP000094757"/>
    </source>
</evidence>
<dbReference type="HAMAP" id="MF_01080">
    <property type="entry name" value="TruB_bact"/>
    <property type="match status" value="1"/>
</dbReference>
<evidence type="ECO:0000259" key="7">
    <source>
        <dbReference type="Pfam" id="PF09157"/>
    </source>
</evidence>
<dbReference type="InterPro" id="IPR020103">
    <property type="entry name" value="PsdUridine_synth_cat_dom_sf"/>
</dbReference>